<organism evidence="3 4">
    <name type="scientific">Kwoniella shandongensis</name>
    <dbReference type="NCBI Taxonomy" id="1734106"/>
    <lineage>
        <taxon>Eukaryota</taxon>
        <taxon>Fungi</taxon>
        <taxon>Dikarya</taxon>
        <taxon>Basidiomycota</taxon>
        <taxon>Agaricomycotina</taxon>
        <taxon>Tremellomycetes</taxon>
        <taxon>Tremellales</taxon>
        <taxon>Cryptococcaceae</taxon>
        <taxon>Kwoniella</taxon>
    </lineage>
</organism>
<dbReference type="Gene3D" id="3.40.50.720">
    <property type="entry name" value="NAD(P)-binding Rossmann-like Domain"/>
    <property type="match status" value="1"/>
</dbReference>
<dbReference type="Pfam" id="PF01073">
    <property type="entry name" value="3Beta_HSD"/>
    <property type="match status" value="1"/>
</dbReference>
<evidence type="ECO:0000256" key="2">
    <source>
        <dbReference type="ARBA" id="ARBA00023445"/>
    </source>
</evidence>
<evidence type="ECO:0000256" key="1">
    <source>
        <dbReference type="ARBA" id="ARBA00023002"/>
    </source>
</evidence>
<dbReference type="SUPFAM" id="SSF51735">
    <property type="entry name" value="NAD(P)-binding Rossmann-fold domains"/>
    <property type="match status" value="1"/>
</dbReference>
<reference evidence="3" key="2">
    <citation type="submission" date="2024-01" db="EMBL/GenBank/DDBJ databases">
        <title>Comparative genomics of Cryptococcus and Kwoniella reveals pathogenesis evolution and contrasting modes of karyotype evolution via chromosome fusion or intercentromeric recombination.</title>
        <authorList>
            <person name="Coelho M.A."/>
            <person name="David-Palma M."/>
            <person name="Shea T."/>
            <person name="Bowers K."/>
            <person name="McGinley-Smith S."/>
            <person name="Mohammad A.W."/>
            <person name="Gnirke A."/>
            <person name="Yurkov A.M."/>
            <person name="Nowrousian M."/>
            <person name="Sun S."/>
            <person name="Cuomo C.A."/>
            <person name="Heitman J."/>
        </authorList>
    </citation>
    <scope>NUCLEOTIDE SEQUENCE</scope>
    <source>
        <strain evidence="3">CBS 12478</strain>
    </source>
</reference>
<dbReference type="GeneID" id="43589985"/>
<dbReference type="GO" id="GO:0016616">
    <property type="term" value="F:oxidoreductase activity, acting on the CH-OH group of donors, NAD or NADP as acceptor"/>
    <property type="evidence" value="ECO:0007669"/>
    <property type="project" value="InterPro"/>
</dbReference>
<keyword evidence="4" id="KW-1185">Reference proteome</keyword>
<dbReference type="EMBL" id="CP144064">
    <property type="protein sequence ID" value="WWD22889.1"/>
    <property type="molecule type" value="Genomic_DNA"/>
</dbReference>
<dbReference type="KEGG" id="ksn:43589985"/>
<dbReference type="PANTHER" id="PTHR10366">
    <property type="entry name" value="NAD DEPENDENT EPIMERASE/DEHYDRATASE"/>
    <property type="match status" value="1"/>
</dbReference>
<evidence type="ECO:0000313" key="3">
    <source>
        <dbReference type="EMBL" id="WWD22889.1"/>
    </source>
</evidence>
<dbReference type="OrthoDB" id="2735536at2759"/>
<dbReference type="RefSeq" id="XP_031859840.1">
    <property type="nucleotide sequence ID" value="XM_032005833.1"/>
</dbReference>
<protein>
    <submittedName>
        <fullName evidence="3">Uncharacterized protein</fullName>
    </submittedName>
</protein>
<dbReference type="AlphaFoldDB" id="A0A5M6BYE4"/>
<dbReference type="PANTHER" id="PTHR10366:SF579">
    <property type="entry name" value="3-BETA HYDROXYSTEROID DEHYDROGENASE_ISOMERASE FAMILY PROTEIN (AFU_ORTHOLOGUE AFUA_3G02250)"/>
    <property type="match status" value="1"/>
</dbReference>
<name>A0A5M6BYE4_9TREE</name>
<dbReference type="Proteomes" id="UP000322225">
    <property type="component" value="Chromosome 14"/>
</dbReference>
<dbReference type="InterPro" id="IPR036291">
    <property type="entry name" value="NAD(P)-bd_dom_sf"/>
</dbReference>
<reference evidence="3" key="1">
    <citation type="submission" date="2017-08" db="EMBL/GenBank/DDBJ databases">
        <authorList>
            <person name="Cuomo C."/>
            <person name="Billmyre B."/>
            <person name="Heitman J."/>
        </authorList>
    </citation>
    <scope>NUCLEOTIDE SEQUENCE</scope>
    <source>
        <strain evidence="3">CBS 12478</strain>
    </source>
</reference>
<dbReference type="GO" id="GO:0006694">
    <property type="term" value="P:steroid biosynthetic process"/>
    <property type="evidence" value="ECO:0007669"/>
    <property type="project" value="InterPro"/>
</dbReference>
<comment type="similarity">
    <text evidence="2">Belongs to the NAD(P)-dependent epimerase/dehydratase family. Dihydroflavonol-4-reductase subfamily.</text>
</comment>
<proteinExistence type="inferred from homology"/>
<gene>
    <name evidence="3" type="ORF">CI109_107384</name>
</gene>
<dbReference type="InterPro" id="IPR002225">
    <property type="entry name" value="3Beta_OHSteriod_DH/Estase"/>
</dbReference>
<dbReference type="InterPro" id="IPR050425">
    <property type="entry name" value="NAD(P)_dehydrat-like"/>
</dbReference>
<accession>A0A5M6BYE4</accession>
<sequence length="357" mass="39371">MPTVLLTGITGFLSAHVALIFLQNGWTVRGTLRSNSKRAAVLAIPEYAPFVAEGKLELVVTGALENSDYSTAIQGVDAVVHTASPVEFGDEDFRETHLAPALKGTTGVFEAVEKENGVKAVVYTSTYGAIGYHREHPTQQVGKVLTEEDWNPYTLEELDEIAEQKSAGDNPFGPGTLFYMGAKKYAELAAWDAYKAAQAKGAKWSLAVINPAMIWGPPIQPLDSLSNGGMSTSFLWMLAAGKDSPVMPTMYPYYADVREVAQAHYNAVIKQAQGRFILAAGTYDLQEFADMLREEFPEQKDRFALGTPGKYIYKDPGVYTLKNEKSIKELGIQYRPKVETLRDAFTRFFDLEQQGLK</sequence>
<dbReference type="CDD" id="cd05227">
    <property type="entry name" value="AR_SDR_e"/>
    <property type="match status" value="1"/>
</dbReference>
<evidence type="ECO:0000313" key="4">
    <source>
        <dbReference type="Proteomes" id="UP000322225"/>
    </source>
</evidence>
<keyword evidence="1" id="KW-0560">Oxidoreductase</keyword>